<evidence type="ECO:0008006" key="2">
    <source>
        <dbReference type="Google" id="ProtNLM"/>
    </source>
</evidence>
<dbReference type="EMBL" id="MLJW01001031">
    <property type="protein sequence ID" value="OIQ80651.1"/>
    <property type="molecule type" value="Genomic_DNA"/>
</dbReference>
<dbReference type="SUPFAM" id="SSF52540">
    <property type="entry name" value="P-loop containing nucleoside triphosphate hydrolases"/>
    <property type="match status" value="1"/>
</dbReference>
<name>A0A1J5QT46_9ZZZZ</name>
<comment type="caution">
    <text evidence="1">The sequence shown here is derived from an EMBL/GenBank/DDBJ whole genome shotgun (WGS) entry which is preliminary data.</text>
</comment>
<dbReference type="AlphaFoldDB" id="A0A1J5QT46"/>
<accession>A0A1J5QT46</accession>
<gene>
    <name evidence="1" type="ORF">GALL_375840</name>
</gene>
<protein>
    <recommendedName>
        <fullName evidence="2">Flagellar biosynthesis protein FlhG</fullName>
    </recommendedName>
</protein>
<sequence>MMREGVLPRLMPDQAEGLRRLFVEDVRRMIALVPCGDLRQGGDLLAHLAAKLAGQGKRVLMLDESLSAGEQHGVFSVRPKYDLDGVLHEALEIEHVITGTPCRVDLIAGGGRTVTLSQPRMEARIGLVNAFYRLAGQYDVVLINTGSDSIQNRPSFAWACQDVIVLCHDHPDSATQAYAQIKTLHQAGERRFHLLFSGAGDAASQLLFRRVASVCRRHLQLMPAYLGVLSAAGRLPEEVAGQILAWPLPEHQTGHFPALMRRLLHGSHARAFVAY</sequence>
<organism evidence="1">
    <name type="scientific">mine drainage metagenome</name>
    <dbReference type="NCBI Taxonomy" id="410659"/>
    <lineage>
        <taxon>unclassified sequences</taxon>
        <taxon>metagenomes</taxon>
        <taxon>ecological metagenomes</taxon>
    </lineage>
</organism>
<evidence type="ECO:0000313" key="1">
    <source>
        <dbReference type="EMBL" id="OIQ80651.1"/>
    </source>
</evidence>
<dbReference type="InterPro" id="IPR027417">
    <property type="entry name" value="P-loop_NTPase"/>
</dbReference>
<dbReference type="Gene3D" id="3.40.50.300">
    <property type="entry name" value="P-loop containing nucleotide triphosphate hydrolases"/>
    <property type="match status" value="1"/>
</dbReference>
<proteinExistence type="predicted"/>
<reference evidence="1" key="1">
    <citation type="submission" date="2016-10" db="EMBL/GenBank/DDBJ databases">
        <title>Sequence of Gallionella enrichment culture.</title>
        <authorList>
            <person name="Poehlein A."/>
            <person name="Muehling M."/>
            <person name="Daniel R."/>
        </authorList>
    </citation>
    <scope>NUCLEOTIDE SEQUENCE</scope>
</reference>